<dbReference type="PANTHER" id="PTHR36456:SF1">
    <property type="entry name" value="UPF0232 PROTEIN SCO3875"/>
    <property type="match status" value="1"/>
</dbReference>
<dbReference type="RefSeq" id="WP_162664682.1">
    <property type="nucleotide sequence ID" value="NZ_CP048020.1"/>
</dbReference>
<evidence type="ECO:0000313" key="1">
    <source>
        <dbReference type="EMBL" id="QHX44414.1"/>
    </source>
</evidence>
<dbReference type="Proteomes" id="UP000464374">
    <property type="component" value="Chromosome"/>
</dbReference>
<dbReference type="Pfam" id="PF05258">
    <property type="entry name" value="DciA"/>
    <property type="match status" value="1"/>
</dbReference>
<dbReference type="KEGG" id="trz:GWP43_14145"/>
<dbReference type="AlphaFoldDB" id="A0A6P1Y4E6"/>
<sequence length="166" mass="19081">MQNDVKKLSELIMNYLDKVGLFEQSKVLEVYSSWASIVGEKQAAHSKLLDIKHQTAVIEVDHPGWSQQILLNKKYILRNFQKRYPQLEVKNISVIVSSYYEISHQFGNTENSGRAVPDKQKVTEKAAVLSTQLETSIKTDDVVKTELPQEVQKAFERLRMSISERD</sequence>
<name>A0A6P1Y4E6_9SPIR</name>
<dbReference type="EMBL" id="CP048020">
    <property type="protein sequence ID" value="QHX44414.1"/>
    <property type="molecule type" value="Genomic_DNA"/>
</dbReference>
<dbReference type="PANTHER" id="PTHR36456">
    <property type="entry name" value="UPF0232 PROTEIN SCO3875"/>
    <property type="match status" value="1"/>
</dbReference>
<organism evidence="1 2">
    <name type="scientific">Treponema vincentii</name>
    <dbReference type="NCBI Taxonomy" id="69710"/>
    <lineage>
        <taxon>Bacteria</taxon>
        <taxon>Pseudomonadati</taxon>
        <taxon>Spirochaetota</taxon>
        <taxon>Spirochaetia</taxon>
        <taxon>Spirochaetales</taxon>
        <taxon>Treponemataceae</taxon>
        <taxon>Treponema</taxon>
    </lineage>
</organism>
<proteinExistence type="predicted"/>
<accession>A0A6P1Y4E6</accession>
<evidence type="ECO:0000313" key="2">
    <source>
        <dbReference type="Proteomes" id="UP000464374"/>
    </source>
</evidence>
<reference evidence="1 2" key="1">
    <citation type="submission" date="2020-01" db="EMBL/GenBank/DDBJ databases">
        <title>Complete genome sequence of a human oral phylogroup 1 Treponema sp. strain ATCC 700766, originally isolated from periodontitis dental plaque.</title>
        <authorList>
            <person name="Chan Y."/>
            <person name="Huo Y.-B."/>
            <person name="Yu X.-L."/>
            <person name="Zeng H."/>
            <person name="Leung W.-K."/>
            <person name="Watt R.M."/>
        </authorList>
    </citation>
    <scope>NUCLEOTIDE SEQUENCE [LARGE SCALE GENOMIC DNA]</scope>
    <source>
        <strain evidence="1 2">OMZ 804</strain>
    </source>
</reference>
<dbReference type="InterPro" id="IPR007922">
    <property type="entry name" value="DciA-like"/>
</dbReference>
<gene>
    <name evidence="1" type="ORF">GWP43_14145</name>
</gene>
<protein>
    <submittedName>
        <fullName evidence="1">DUF721 domain-containing protein</fullName>
    </submittedName>
</protein>